<evidence type="ECO:0000256" key="7">
    <source>
        <dbReference type="ARBA" id="ARBA00022840"/>
    </source>
</evidence>
<comment type="cofactor">
    <cofactor evidence="1">
        <name>Mg(2+)</name>
        <dbReference type="ChEBI" id="CHEBI:18420"/>
    </cofactor>
</comment>
<evidence type="ECO:0000256" key="3">
    <source>
        <dbReference type="ARBA" id="ARBA00022679"/>
    </source>
</evidence>
<keyword evidence="11" id="KW-1185">Reference proteome</keyword>
<dbReference type="GO" id="GO:0070733">
    <property type="term" value="F:AMPylase activity"/>
    <property type="evidence" value="ECO:0007669"/>
    <property type="project" value="EnsemblFungi"/>
</dbReference>
<dbReference type="HAMAP" id="MF_00692">
    <property type="entry name" value="SelO"/>
    <property type="match status" value="1"/>
</dbReference>
<keyword evidence="6" id="KW-0547">Nucleotide-binding</keyword>
<proteinExistence type="inferred from homology"/>
<evidence type="ECO:0000313" key="10">
    <source>
        <dbReference type="EMBL" id="BAE61106.1"/>
    </source>
</evidence>
<dbReference type="Pfam" id="PF02696">
    <property type="entry name" value="SelO"/>
    <property type="match status" value="1"/>
</dbReference>
<evidence type="ECO:0000256" key="2">
    <source>
        <dbReference type="ARBA" id="ARBA00009747"/>
    </source>
</evidence>
<dbReference type="GO" id="GO:0046872">
    <property type="term" value="F:metal ion binding"/>
    <property type="evidence" value="ECO:0007669"/>
    <property type="project" value="UniProtKB-KW"/>
</dbReference>
<evidence type="ECO:0000313" key="11">
    <source>
        <dbReference type="Proteomes" id="UP000006564"/>
    </source>
</evidence>
<dbReference type="GO" id="GO:0045454">
    <property type="term" value="P:cell redox homeostasis"/>
    <property type="evidence" value="ECO:0007669"/>
    <property type="project" value="EnsemblFungi"/>
</dbReference>
<dbReference type="InterPro" id="IPR003846">
    <property type="entry name" value="SelO"/>
</dbReference>
<evidence type="ECO:0000256" key="9">
    <source>
        <dbReference type="ARBA" id="ARBA00031547"/>
    </source>
</evidence>
<dbReference type="PANTHER" id="PTHR32057:SF14">
    <property type="entry name" value="PROTEIN ADENYLYLTRANSFERASE SELO, MITOCHONDRIAL"/>
    <property type="match status" value="1"/>
</dbReference>
<dbReference type="EMBL" id="AP007161">
    <property type="protein sequence ID" value="BAE61106.1"/>
    <property type="molecule type" value="Genomic_DNA"/>
</dbReference>
<protein>
    <recommendedName>
        <fullName evidence="9">Selenoprotein O</fullName>
    </recommendedName>
</protein>
<keyword evidence="5" id="KW-0479">Metal-binding</keyword>
<dbReference type="Proteomes" id="UP000006564">
    <property type="component" value="Chromosome 4"/>
</dbReference>
<keyword evidence="3" id="KW-0808">Transferase</keyword>
<evidence type="ECO:0000256" key="6">
    <source>
        <dbReference type="ARBA" id="ARBA00022741"/>
    </source>
</evidence>
<gene>
    <name evidence="10" type="ORF">AO090012001016</name>
</gene>
<organism evidence="10 11">
    <name type="scientific">Aspergillus oryzae (strain ATCC 42149 / RIB 40)</name>
    <name type="common">Yellow koji mold</name>
    <dbReference type="NCBI Taxonomy" id="510516"/>
    <lineage>
        <taxon>Eukaryota</taxon>
        <taxon>Fungi</taxon>
        <taxon>Dikarya</taxon>
        <taxon>Ascomycota</taxon>
        <taxon>Pezizomycotina</taxon>
        <taxon>Eurotiomycetes</taxon>
        <taxon>Eurotiomycetidae</taxon>
        <taxon>Eurotiales</taxon>
        <taxon>Aspergillaceae</taxon>
        <taxon>Aspergillus</taxon>
        <taxon>Aspergillus subgen. Circumdati</taxon>
    </lineage>
</organism>
<keyword evidence="7" id="KW-0067">ATP-binding</keyword>
<name>Q2UBF9_ASPOR</name>
<evidence type="ECO:0000256" key="4">
    <source>
        <dbReference type="ARBA" id="ARBA00022695"/>
    </source>
</evidence>
<dbReference type="GO" id="GO:0005524">
    <property type="term" value="F:ATP binding"/>
    <property type="evidence" value="ECO:0007669"/>
    <property type="project" value="UniProtKB-KW"/>
</dbReference>
<keyword evidence="4" id="KW-0548">Nucleotidyltransferase</keyword>
<evidence type="ECO:0000256" key="8">
    <source>
        <dbReference type="ARBA" id="ARBA00022842"/>
    </source>
</evidence>
<accession>Q2UBF9</accession>
<dbReference type="PANTHER" id="PTHR32057">
    <property type="entry name" value="PROTEIN ADENYLYLTRANSFERASE SELO, MITOCHONDRIAL"/>
    <property type="match status" value="1"/>
</dbReference>
<keyword evidence="8" id="KW-0460">Magnesium</keyword>
<evidence type="ECO:0000256" key="1">
    <source>
        <dbReference type="ARBA" id="ARBA00001946"/>
    </source>
</evidence>
<reference evidence="10 11" key="1">
    <citation type="journal article" date="2005" name="Nature">
        <title>Genome sequencing and analysis of Aspergillus oryzae.</title>
        <authorList>
            <person name="Machida M."/>
            <person name="Asai K."/>
            <person name="Sano M."/>
            <person name="Tanaka T."/>
            <person name="Kumagai T."/>
            <person name="Terai G."/>
            <person name="Kusumoto K."/>
            <person name="Arima T."/>
            <person name="Akita O."/>
            <person name="Kashiwagi Y."/>
            <person name="Abe K."/>
            <person name="Gomi K."/>
            <person name="Horiuchi H."/>
            <person name="Kitamoto K."/>
            <person name="Kobayashi T."/>
            <person name="Takeuchi M."/>
            <person name="Denning D.W."/>
            <person name="Galagan J.E."/>
            <person name="Nierman W.C."/>
            <person name="Yu J."/>
            <person name="Archer D.B."/>
            <person name="Bennett J.W."/>
            <person name="Bhatnagar D."/>
            <person name="Cleveland T.E."/>
            <person name="Fedorova N.D."/>
            <person name="Gotoh O."/>
            <person name="Horikawa H."/>
            <person name="Hosoyama A."/>
            <person name="Ichinomiya M."/>
            <person name="Igarashi R."/>
            <person name="Iwashita K."/>
            <person name="Juvvadi P.R."/>
            <person name="Kato M."/>
            <person name="Kato Y."/>
            <person name="Kin T."/>
            <person name="Kokubun A."/>
            <person name="Maeda H."/>
            <person name="Maeyama N."/>
            <person name="Maruyama J."/>
            <person name="Nagasaki H."/>
            <person name="Nakajima T."/>
            <person name="Oda K."/>
            <person name="Okada K."/>
            <person name="Paulsen I."/>
            <person name="Sakamoto K."/>
            <person name="Sawano T."/>
            <person name="Takahashi M."/>
            <person name="Takase K."/>
            <person name="Terabayashi Y."/>
            <person name="Wortman J."/>
            <person name="Yamada O."/>
            <person name="Yamagata Y."/>
            <person name="Anazawa H."/>
            <person name="Hata Y."/>
            <person name="Koide Y."/>
            <person name="Komori T."/>
            <person name="Koyama Y."/>
            <person name="Minetoki T."/>
            <person name="Suharnan S."/>
            <person name="Tanaka A."/>
            <person name="Isono K."/>
            <person name="Kuhara S."/>
            <person name="Ogasawara N."/>
            <person name="Kikuchi H."/>
        </authorList>
    </citation>
    <scope>NUCLEOTIDE SEQUENCE [LARGE SCALE GENOMIC DNA]</scope>
    <source>
        <strain evidence="11">ATCC 42149 / RIB 40</strain>
    </source>
</reference>
<evidence type="ECO:0000256" key="5">
    <source>
        <dbReference type="ARBA" id="ARBA00022723"/>
    </source>
</evidence>
<dbReference type="STRING" id="510516.Q2UBF9"/>
<dbReference type="GO" id="GO:0005739">
    <property type="term" value="C:mitochondrion"/>
    <property type="evidence" value="ECO:0007669"/>
    <property type="project" value="EnsemblFungi"/>
</dbReference>
<dbReference type="GeneID" id="5988419"/>
<dbReference type="EMBL" id="BA000052">
    <property type="protein sequence ID" value="BAE61106.1"/>
    <property type="molecule type" value="Genomic_DNA"/>
</dbReference>
<dbReference type="AlphaFoldDB" id="Q2UBF9"/>
<dbReference type="RefSeq" id="XP_001727945.3">
    <property type="nucleotide sequence ID" value="XM_001727893.3"/>
</dbReference>
<comment type="similarity">
    <text evidence="2">Belongs to the SELO family.</text>
</comment>
<dbReference type="KEGG" id="aor:AO090012001016"/>
<sequence length="562" mass="63001">MATQLSNPAKRVSLEELPKSNIFTAKLPPDPAFETPKISHGAPREALGPRLVKGALYTFVRPEPAKETELLDVSPKAMADLGLKSGEELTPQFKAVVSGNHFFWTENSGGIYPWAQCYGGWQFGSWAGQLGDGRAISLFESTNPDTCIRYELQLKGAGRTPYSRFADGKSVLRSSIREYVVSEALSALGVPTTRALSITLLPESKVLRERVEPGAIVARFAESWLRIGTFDLLRARGDRNLIRRLATYVAEDVFHGWEALPAAVSLGKDQPTDAVNNPARGVPWDLVQKHEGVEENRFARLYREVARRNAKTVAAWQAYGFMNGVLNTDNTSIYGLSLDYGPFAFMDNFDPQYTPNHDDHLLRYSYKNQPTIIWWNLVRLGESLGELIGAGAKVDEESFVKEGVTEDAAPAIVKLAEDIIGRVGEEFRTVFLNEYKRLMGGRLGLKTQKESDFQDLFSEMLDTLEALELDFNHFFLRLSRVPLSALDTEEKRKEVAPIFFHSEGCGGVGYTEHSAKERIANWLERWRLRILEDWGPYGDVERQEAMKRVNPKVSESCSPSEV</sequence>
<dbReference type="HOGENOM" id="CLU_010245_2_1_1"/>